<dbReference type="STRING" id="6689.A0A423SLE0"/>
<reference evidence="4 5" key="1">
    <citation type="submission" date="2018-04" db="EMBL/GenBank/DDBJ databases">
        <authorList>
            <person name="Zhang X."/>
            <person name="Yuan J."/>
            <person name="Li F."/>
            <person name="Xiang J."/>
        </authorList>
    </citation>
    <scope>NUCLEOTIDE SEQUENCE [LARGE SCALE GENOMIC DNA]</scope>
    <source>
        <tissue evidence="4">Muscle</tissue>
    </source>
</reference>
<feature type="compositionally biased region" description="Acidic residues" evidence="1">
    <location>
        <begin position="162"/>
        <end position="178"/>
    </location>
</feature>
<feature type="compositionally biased region" description="Basic and acidic residues" evidence="1">
    <location>
        <begin position="834"/>
        <end position="847"/>
    </location>
</feature>
<evidence type="ECO:0000256" key="2">
    <source>
        <dbReference type="SAM" id="Phobius"/>
    </source>
</evidence>
<feature type="compositionally biased region" description="Acidic residues" evidence="1">
    <location>
        <begin position="489"/>
        <end position="509"/>
    </location>
</feature>
<feature type="signal peptide" evidence="3">
    <location>
        <begin position="1"/>
        <end position="36"/>
    </location>
</feature>
<feature type="compositionally biased region" description="Basic and acidic residues" evidence="1">
    <location>
        <begin position="478"/>
        <end position="488"/>
    </location>
</feature>
<feature type="chain" id="PRO_5019116125" evidence="3">
    <location>
        <begin position="37"/>
        <end position="1039"/>
    </location>
</feature>
<feature type="compositionally biased region" description="Polar residues" evidence="1">
    <location>
        <begin position="719"/>
        <end position="729"/>
    </location>
</feature>
<feature type="compositionally biased region" description="Polar residues" evidence="1">
    <location>
        <begin position="313"/>
        <end position="326"/>
    </location>
</feature>
<keyword evidence="2" id="KW-1133">Transmembrane helix</keyword>
<feature type="compositionally biased region" description="Low complexity" evidence="1">
    <location>
        <begin position="641"/>
        <end position="652"/>
    </location>
</feature>
<feature type="region of interest" description="Disordered" evidence="1">
    <location>
        <begin position="805"/>
        <end position="824"/>
    </location>
</feature>
<feature type="region of interest" description="Disordered" evidence="1">
    <location>
        <begin position="71"/>
        <end position="105"/>
    </location>
</feature>
<feature type="compositionally biased region" description="Acidic residues" evidence="1">
    <location>
        <begin position="701"/>
        <end position="710"/>
    </location>
</feature>
<feature type="region of interest" description="Disordered" evidence="1">
    <location>
        <begin position="834"/>
        <end position="864"/>
    </location>
</feature>
<accession>A0A423SLE0</accession>
<proteinExistence type="predicted"/>
<protein>
    <submittedName>
        <fullName evidence="4">Uncharacterized protein</fullName>
    </submittedName>
</protein>
<feature type="compositionally biased region" description="Basic and acidic residues" evidence="1">
    <location>
        <begin position="183"/>
        <end position="200"/>
    </location>
</feature>
<feature type="compositionally biased region" description="Basic and acidic residues" evidence="1">
    <location>
        <begin position="391"/>
        <end position="468"/>
    </location>
</feature>
<keyword evidence="3" id="KW-0732">Signal</keyword>
<organism evidence="4 5">
    <name type="scientific">Penaeus vannamei</name>
    <name type="common">Whiteleg shrimp</name>
    <name type="synonym">Litopenaeus vannamei</name>
    <dbReference type="NCBI Taxonomy" id="6689"/>
    <lineage>
        <taxon>Eukaryota</taxon>
        <taxon>Metazoa</taxon>
        <taxon>Ecdysozoa</taxon>
        <taxon>Arthropoda</taxon>
        <taxon>Crustacea</taxon>
        <taxon>Multicrustacea</taxon>
        <taxon>Malacostraca</taxon>
        <taxon>Eumalacostraca</taxon>
        <taxon>Eucarida</taxon>
        <taxon>Decapoda</taxon>
        <taxon>Dendrobranchiata</taxon>
        <taxon>Penaeoidea</taxon>
        <taxon>Penaeidae</taxon>
        <taxon>Penaeus</taxon>
    </lineage>
</organism>
<feature type="compositionally biased region" description="Basic and acidic residues" evidence="1">
    <location>
        <begin position="549"/>
        <end position="591"/>
    </location>
</feature>
<sequence length="1039" mass="111950">MAPRLATFTLRKGDVLMLLLCLAVLALLLVVGAVTCSPLPSDFPAHAAQDAAHHVEVTHEVRHVTFEVSEEVSDATASSQVPSAVPPRMTPHPHGDDPPTLPDAHLPHHVAQLDLQPAHHTLPEEHGLEEKEEDVPETEGFLSDEPPVEDAVKDEGILGALQEDEDVEVEAKEEEGGLGEDTAAERVSSESASGEHDPQDIARGVVPEDTAAEETSLAEDASAGQEHTEEDQEEKSATHGAELQEHVANESAVEDHVSGESAIQEEKSEQSVAEENAPEESTVEEQAPVENVAIESKPEDSVPEDSDLGESKATGSSSEANTTSEVASGEEMTNENVQAESVTVESVSEEQAVEKEPEVEAHVHPVEMMQADETRETVVLAEPVAEESKEEENKTEKEIVSERHTAEERKRKNKTEKEIVSERHTAENKEEEKTEKEIVSERHTAEEDVVEEDKTEKEIVSERHTAEENREEEDETEKEIVSERHTAEEDVAEVAAPEEGEESEAQEDVPQDHAAAEGEAEEEMAAAARDAASHEGDQEEVLADASEQEASHEEPNSTDIMDPRVKKEVEISEEEKRSAEETAGTEEKTEGEILPLDLEASEEEETQPILVAAEGDHAGSPSPAEGQSDQGGVAFVNDAPSSLDSSELSSEEVPIPVEMHTDTEGDSGVEITPAETPRKSRIYIEDDYSDPARVTHPEDPAVPEDAAEEESEHRVVNSGLESMSMTSPTPEVPPQNVPVEATVEEDQVPPANSEEIESVTPPLDAAEPEENVTSVIDKVEEPPAVHETEEEVSVVDDVLPSSSVAPALAEDYPDSYTDPLDAADLPDIDVTHEHLPSKEQPLDKGEEAGAGQPSDHAGEVAGDSSDLAASDHMLEVEAGTPRVLPPQQEQVSAAAPTTLTVGCIIAIVFGVLVSLVILVGVGGFVLYQRRTLNRPKALNSDRGYAGSDSGGYIDDQVRVSYVNSQIDTPKNESSRPSEAQQAPQVLIMLKNLKPTVSEGAASKLRNSLPSMPKIRPINLPNVGQFISKREPRGSNQPGQ</sequence>
<evidence type="ECO:0000313" key="5">
    <source>
        <dbReference type="Proteomes" id="UP000283509"/>
    </source>
</evidence>
<dbReference type="OrthoDB" id="6378098at2759"/>
<keyword evidence="2" id="KW-0472">Membrane</keyword>
<name>A0A423SLE0_PENVA</name>
<evidence type="ECO:0000256" key="3">
    <source>
        <dbReference type="SAM" id="SignalP"/>
    </source>
</evidence>
<keyword evidence="2" id="KW-0812">Transmembrane</keyword>
<comment type="caution">
    <text evidence="4">The sequence shown here is derived from an EMBL/GenBank/DDBJ whole genome shotgun (WGS) entry which is preliminary data.</text>
</comment>
<feature type="compositionally biased region" description="Basic and acidic residues" evidence="1">
    <location>
        <begin position="234"/>
        <end position="269"/>
    </location>
</feature>
<keyword evidence="5" id="KW-1185">Reference proteome</keyword>
<evidence type="ECO:0000256" key="1">
    <source>
        <dbReference type="SAM" id="MobiDB-lite"/>
    </source>
</evidence>
<reference evidence="4 5" key="2">
    <citation type="submission" date="2019-01" db="EMBL/GenBank/DDBJ databases">
        <title>The decoding of complex shrimp genome reveals the adaptation for benthos swimmer, frequently molting mechanism and breeding impact on genome.</title>
        <authorList>
            <person name="Sun Y."/>
            <person name="Gao Y."/>
            <person name="Yu Y."/>
        </authorList>
    </citation>
    <scope>NUCLEOTIDE SEQUENCE [LARGE SCALE GENOMIC DNA]</scope>
    <source>
        <tissue evidence="4">Muscle</tissue>
    </source>
</reference>
<feature type="region of interest" description="Disordered" evidence="1">
    <location>
        <begin position="125"/>
        <end position="770"/>
    </location>
</feature>
<feature type="region of interest" description="Disordered" evidence="1">
    <location>
        <begin position="780"/>
        <end position="799"/>
    </location>
</feature>
<feature type="transmembrane region" description="Helical" evidence="2">
    <location>
        <begin position="904"/>
        <end position="927"/>
    </location>
</feature>
<feature type="compositionally biased region" description="Low complexity" evidence="1">
    <location>
        <begin position="337"/>
        <end position="350"/>
    </location>
</feature>
<dbReference type="Proteomes" id="UP000283509">
    <property type="component" value="Unassembled WGS sequence"/>
</dbReference>
<gene>
    <name evidence="4" type="ORF">C7M84_016977</name>
</gene>
<dbReference type="AlphaFoldDB" id="A0A423SLE0"/>
<feature type="compositionally biased region" description="Basic and acidic residues" evidence="1">
    <location>
        <begin position="352"/>
        <end position="365"/>
    </location>
</feature>
<evidence type="ECO:0000313" key="4">
    <source>
        <dbReference type="EMBL" id="ROT65065.1"/>
    </source>
</evidence>
<dbReference type="EMBL" id="QCYY01003148">
    <property type="protein sequence ID" value="ROT65065.1"/>
    <property type="molecule type" value="Genomic_DNA"/>
</dbReference>